<accession>A0A803R9I7</accession>
<name>A0A803R9I7_CANSA</name>
<dbReference type="EnsemblPlants" id="novel_model_6711_5bd9a17a">
    <property type="protein sequence ID" value="cds.novel_model_6711_5bd9a17a"/>
    <property type="gene ID" value="novel_gene_3543_5bd9a17a"/>
</dbReference>
<reference evidence="1" key="1">
    <citation type="submission" date="2021-03" db="UniProtKB">
        <authorList>
            <consortium name="EnsemblPlants"/>
        </authorList>
    </citation>
    <scope>IDENTIFICATION</scope>
</reference>
<proteinExistence type="predicted"/>
<dbReference type="AlphaFoldDB" id="A0A803R9I7"/>
<organism evidence="1 2">
    <name type="scientific">Cannabis sativa</name>
    <name type="common">Hemp</name>
    <name type="synonym">Marijuana</name>
    <dbReference type="NCBI Taxonomy" id="3483"/>
    <lineage>
        <taxon>Eukaryota</taxon>
        <taxon>Viridiplantae</taxon>
        <taxon>Streptophyta</taxon>
        <taxon>Embryophyta</taxon>
        <taxon>Tracheophyta</taxon>
        <taxon>Spermatophyta</taxon>
        <taxon>Magnoliopsida</taxon>
        <taxon>eudicotyledons</taxon>
        <taxon>Gunneridae</taxon>
        <taxon>Pentapetalae</taxon>
        <taxon>rosids</taxon>
        <taxon>fabids</taxon>
        <taxon>Rosales</taxon>
        <taxon>Cannabaceae</taxon>
        <taxon>Cannabis</taxon>
    </lineage>
</organism>
<dbReference type="Gramene" id="novel_model_6711_5bd9a17a">
    <property type="protein sequence ID" value="cds.novel_model_6711_5bd9a17a"/>
    <property type="gene ID" value="novel_gene_3543_5bd9a17a"/>
</dbReference>
<keyword evidence="2" id="KW-1185">Reference proteome</keyword>
<evidence type="ECO:0000313" key="1">
    <source>
        <dbReference type="EnsemblPlants" id="cds.novel_model_6711_5bd9a17a"/>
    </source>
</evidence>
<protein>
    <submittedName>
        <fullName evidence="1">Uncharacterized protein</fullName>
    </submittedName>
</protein>
<dbReference type="EMBL" id="UZAU01000789">
    <property type="status" value="NOT_ANNOTATED_CDS"/>
    <property type="molecule type" value="Genomic_DNA"/>
</dbReference>
<sequence length="98" mass="11645">MVKICKSAPSRPRSRKMKQYFTVYDKRNDEERTYESTERERTVEVAWGLSKNRRGGLWWLPSDFENSRSRLKEREEITRACEVACGGCLRILKTLNQK</sequence>
<dbReference type="Proteomes" id="UP000596661">
    <property type="component" value="Unassembled WGS sequence"/>
</dbReference>
<evidence type="ECO:0000313" key="2">
    <source>
        <dbReference type="Proteomes" id="UP000596661"/>
    </source>
</evidence>